<feature type="chain" id="PRO_5016096001" evidence="2">
    <location>
        <begin position="26"/>
        <end position="184"/>
    </location>
</feature>
<evidence type="ECO:0000313" key="3">
    <source>
        <dbReference type="EMBL" id="PXW53176.1"/>
    </source>
</evidence>
<proteinExistence type="predicted"/>
<evidence type="ECO:0000256" key="1">
    <source>
        <dbReference type="SAM" id="MobiDB-lite"/>
    </source>
</evidence>
<dbReference type="EMBL" id="QJJK01000014">
    <property type="protein sequence ID" value="PXW53176.1"/>
    <property type="molecule type" value="Genomic_DNA"/>
</dbReference>
<dbReference type="GO" id="GO:0042597">
    <property type="term" value="C:periplasmic space"/>
    <property type="evidence" value="ECO:0007669"/>
    <property type="project" value="InterPro"/>
</dbReference>
<keyword evidence="4" id="KW-1185">Reference proteome</keyword>
<feature type="region of interest" description="Disordered" evidence="1">
    <location>
        <begin position="30"/>
        <end position="50"/>
    </location>
</feature>
<comment type="caution">
    <text evidence="3">The sequence shown here is derived from an EMBL/GenBank/DDBJ whole genome shotgun (WGS) entry which is preliminary data.</text>
</comment>
<reference evidence="3 4" key="1">
    <citation type="submission" date="2018-05" db="EMBL/GenBank/DDBJ databases">
        <title>Genomic Encyclopedia of Type Strains, Phase IV (KMG-IV): sequencing the most valuable type-strain genomes for metagenomic binning, comparative biology and taxonomic classification.</title>
        <authorList>
            <person name="Goeker M."/>
        </authorList>
    </citation>
    <scope>NUCLEOTIDE SEQUENCE [LARGE SCALE GENOMIC DNA]</scope>
    <source>
        <strain evidence="3 4">DSM 6462</strain>
    </source>
</reference>
<accession>A0A2V3TW61</accession>
<dbReference type="RefSeq" id="WP_110377703.1">
    <property type="nucleotide sequence ID" value="NZ_JAHBRY010000001.1"/>
</dbReference>
<evidence type="ECO:0000313" key="4">
    <source>
        <dbReference type="Proteomes" id="UP000248021"/>
    </source>
</evidence>
<protein>
    <submittedName>
        <fullName evidence="3">LTXXQ motif family protein</fullName>
    </submittedName>
</protein>
<dbReference type="InterPro" id="IPR012899">
    <property type="entry name" value="LTXXQ"/>
</dbReference>
<gene>
    <name evidence="3" type="ORF">C7450_11452</name>
</gene>
<dbReference type="AlphaFoldDB" id="A0A2V3TW61"/>
<evidence type="ECO:0000256" key="2">
    <source>
        <dbReference type="SAM" id="SignalP"/>
    </source>
</evidence>
<dbReference type="OrthoDB" id="8451554at2"/>
<sequence length="184" mass="20425">MKKTMIAALATLVVAGSGAFTASYAQPANAPGAAQQDARHERDHSRGPMRLSAEDRSALLDARLAGFKAGLKLTPEQEKAWPALETAMRDIAKERGERMAKWREAREERGKKDRPDLIERLRNGATMMEERAKTMKTIADAAAPLYESLDTAQKRRFNVMAREMMNRHGGPRLGGPERGMHDRG</sequence>
<feature type="compositionally biased region" description="Basic and acidic residues" evidence="1">
    <location>
        <begin position="37"/>
        <end position="50"/>
    </location>
</feature>
<feature type="signal peptide" evidence="2">
    <location>
        <begin position="1"/>
        <end position="25"/>
    </location>
</feature>
<keyword evidence="2" id="KW-0732">Signal</keyword>
<dbReference type="Pfam" id="PF07813">
    <property type="entry name" value="LTXXQ"/>
    <property type="match status" value="1"/>
</dbReference>
<name>A0A2V3TW61_9HYPH</name>
<dbReference type="Proteomes" id="UP000248021">
    <property type="component" value="Unassembled WGS sequence"/>
</dbReference>
<organism evidence="3 4">
    <name type="scientific">Chelatococcus asaccharovorans</name>
    <dbReference type="NCBI Taxonomy" id="28210"/>
    <lineage>
        <taxon>Bacteria</taxon>
        <taxon>Pseudomonadati</taxon>
        <taxon>Pseudomonadota</taxon>
        <taxon>Alphaproteobacteria</taxon>
        <taxon>Hyphomicrobiales</taxon>
        <taxon>Chelatococcaceae</taxon>
        <taxon>Chelatococcus</taxon>
    </lineage>
</organism>